<dbReference type="AlphaFoldDB" id="A0A433X256"/>
<dbReference type="InterPro" id="IPR000045">
    <property type="entry name" value="Prepilin_IV_endopep_pep"/>
</dbReference>
<keyword evidence="4 6" id="KW-1133">Transmembrane helix</keyword>
<keyword evidence="9" id="KW-1185">Reference proteome</keyword>
<dbReference type="Pfam" id="PF01478">
    <property type="entry name" value="Peptidase_A24"/>
    <property type="match status" value="1"/>
</dbReference>
<feature type="transmembrane region" description="Helical" evidence="6">
    <location>
        <begin position="27"/>
        <end position="46"/>
    </location>
</feature>
<dbReference type="GO" id="GO:0004190">
    <property type="term" value="F:aspartic-type endopeptidase activity"/>
    <property type="evidence" value="ECO:0007669"/>
    <property type="project" value="InterPro"/>
</dbReference>
<dbReference type="PANTHER" id="PTHR36506">
    <property type="entry name" value="PREFLAGELLIN PEPTIDASE"/>
    <property type="match status" value="1"/>
</dbReference>
<evidence type="ECO:0000313" key="9">
    <source>
        <dbReference type="Proteomes" id="UP000281547"/>
    </source>
</evidence>
<evidence type="ECO:0000256" key="5">
    <source>
        <dbReference type="ARBA" id="ARBA00023136"/>
    </source>
</evidence>
<reference evidence="8 9" key="1">
    <citation type="journal article" date="2016" name="Int. J. Syst. Evol. Microbiol.">
        <title>Arsenicitalea aurantiaca gen. nov., sp. nov., a new member of the family Hyphomicrobiaceae, isolated from high-arsenic sediment.</title>
        <authorList>
            <person name="Mu Y."/>
            <person name="Zhou L."/>
            <person name="Zeng X.C."/>
            <person name="Liu L."/>
            <person name="Pan Y."/>
            <person name="Chen X."/>
            <person name="Wang J."/>
            <person name="Li S."/>
            <person name="Li W.J."/>
            <person name="Wang Y."/>
        </authorList>
    </citation>
    <scope>NUCLEOTIDE SEQUENCE [LARGE SCALE GENOMIC DNA]</scope>
    <source>
        <strain evidence="8 9">42-50</strain>
    </source>
</reference>
<keyword evidence="2" id="KW-1003">Cell membrane</keyword>
<evidence type="ECO:0000256" key="3">
    <source>
        <dbReference type="ARBA" id="ARBA00022692"/>
    </source>
</evidence>
<keyword evidence="5 6" id="KW-0472">Membrane</keyword>
<dbReference type="Proteomes" id="UP000281547">
    <property type="component" value="Unassembled WGS sequence"/>
</dbReference>
<evidence type="ECO:0000256" key="2">
    <source>
        <dbReference type="ARBA" id="ARBA00022475"/>
    </source>
</evidence>
<feature type="domain" description="Prepilin type IV endopeptidase peptidase" evidence="7">
    <location>
        <begin position="8"/>
        <end position="112"/>
    </location>
</feature>
<evidence type="ECO:0000256" key="6">
    <source>
        <dbReference type="SAM" id="Phobius"/>
    </source>
</evidence>
<dbReference type="GO" id="GO:0005886">
    <property type="term" value="C:plasma membrane"/>
    <property type="evidence" value="ECO:0007669"/>
    <property type="project" value="UniProtKB-SubCell"/>
</dbReference>
<evidence type="ECO:0000259" key="7">
    <source>
        <dbReference type="Pfam" id="PF01478"/>
    </source>
</evidence>
<dbReference type="OrthoDB" id="5329005at2"/>
<name>A0A433X256_9HYPH</name>
<organism evidence="8 9">
    <name type="scientific">Arsenicitalea aurantiaca</name>
    <dbReference type="NCBI Taxonomy" id="1783274"/>
    <lineage>
        <taxon>Bacteria</taxon>
        <taxon>Pseudomonadati</taxon>
        <taxon>Pseudomonadota</taxon>
        <taxon>Alphaproteobacteria</taxon>
        <taxon>Hyphomicrobiales</taxon>
        <taxon>Devosiaceae</taxon>
        <taxon>Arsenicitalea</taxon>
    </lineage>
</organism>
<dbReference type="EMBL" id="RZNJ01000009">
    <property type="protein sequence ID" value="RUT28195.1"/>
    <property type="molecule type" value="Genomic_DNA"/>
</dbReference>
<accession>A0A433X256</accession>
<dbReference type="RefSeq" id="WP_127189907.1">
    <property type="nucleotide sequence ID" value="NZ_RZNJ01000009.1"/>
</dbReference>
<evidence type="ECO:0000313" key="8">
    <source>
        <dbReference type="EMBL" id="RUT28195.1"/>
    </source>
</evidence>
<sequence length="167" mass="17555">MVSAALLLFFPLVMAFAASSDLLTMRISNRLVLLLVVGFFPVALVVGMPFGEIGLHVLAGLAVLALTFGLFSMGWIGGGDAKLAAATALWLGFSGTAAYLLYAAVFGGVLTLILLRLRTLPLTPFIARHDWIARLHDRATGVPYGIALAIAAMMVYSQTAIFAGLSA</sequence>
<proteinExistence type="predicted"/>
<keyword evidence="3 6" id="KW-0812">Transmembrane</keyword>
<gene>
    <name evidence="8" type="ORF">EMQ25_17505</name>
</gene>
<comment type="caution">
    <text evidence="8">The sequence shown here is derived from an EMBL/GenBank/DDBJ whole genome shotgun (WGS) entry which is preliminary data.</text>
</comment>
<feature type="transmembrane region" description="Helical" evidence="6">
    <location>
        <begin position="53"/>
        <end position="76"/>
    </location>
</feature>
<comment type="subcellular location">
    <subcellularLocation>
        <location evidence="1">Cell membrane</location>
        <topology evidence="1">Multi-pass membrane protein</topology>
    </subcellularLocation>
</comment>
<protein>
    <submittedName>
        <fullName evidence="8">Peptidase</fullName>
    </submittedName>
</protein>
<feature type="transmembrane region" description="Helical" evidence="6">
    <location>
        <begin position="144"/>
        <end position="165"/>
    </location>
</feature>
<evidence type="ECO:0000256" key="4">
    <source>
        <dbReference type="ARBA" id="ARBA00022989"/>
    </source>
</evidence>
<feature type="transmembrane region" description="Helical" evidence="6">
    <location>
        <begin position="88"/>
        <end position="115"/>
    </location>
</feature>
<dbReference type="Gene3D" id="1.20.120.1220">
    <property type="match status" value="1"/>
</dbReference>
<evidence type="ECO:0000256" key="1">
    <source>
        <dbReference type="ARBA" id="ARBA00004651"/>
    </source>
</evidence>
<dbReference type="InterPro" id="IPR052218">
    <property type="entry name" value="Preflagellin_Peptidase"/>
</dbReference>
<dbReference type="PANTHER" id="PTHR36506:SF1">
    <property type="entry name" value="PREFLAGELLIN PEPTIDASE"/>
    <property type="match status" value="1"/>
</dbReference>